<dbReference type="GO" id="GO:0046951">
    <property type="term" value="P:ketone body biosynthetic process"/>
    <property type="evidence" value="ECO:0007669"/>
    <property type="project" value="TreeGrafter"/>
</dbReference>
<dbReference type="InterPro" id="IPR013785">
    <property type="entry name" value="Aldolase_TIM"/>
</dbReference>
<dbReference type="CDD" id="cd07938">
    <property type="entry name" value="DRE_TIM_HMGL"/>
    <property type="match status" value="1"/>
</dbReference>
<comment type="caution">
    <text evidence="5">The sequence shown here is derived from an EMBL/GenBank/DDBJ whole genome shotgun (WGS) entry which is preliminary data.</text>
</comment>
<evidence type="ECO:0000313" key="5">
    <source>
        <dbReference type="EMBL" id="OZU90560.1"/>
    </source>
</evidence>
<keyword evidence="3 5" id="KW-0456">Lyase</keyword>
<evidence type="ECO:0000256" key="1">
    <source>
        <dbReference type="ARBA" id="ARBA00009405"/>
    </source>
</evidence>
<dbReference type="GO" id="GO:0046872">
    <property type="term" value="F:metal ion binding"/>
    <property type="evidence" value="ECO:0007669"/>
    <property type="project" value="UniProtKB-KW"/>
</dbReference>
<dbReference type="PROSITE" id="PS50991">
    <property type="entry name" value="PYR_CT"/>
    <property type="match status" value="1"/>
</dbReference>
<dbReference type="SUPFAM" id="SSF51569">
    <property type="entry name" value="Aldolase"/>
    <property type="match status" value="1"/>
</dbReference>
<dbReference type="Gene3D" id="3.20.20.70">
    <property type="entry name" value="Aldolase class I"/>
    <property type="match status" value="1"/>
</dbReference>
<dbReference type="RefSeq" id="WP_094884270.1">
    <property type="nucleotide sequence ID" value="NZ_NPMS01000001.1"/>
</dbReference>
<dbReference type="GO" id="GO:0004419">
    <property type="term" value="F:hydroxymethylglutaryl-CoA lyase activity"/>
    <property type="evidence" value="ECO:0007669"/>
    <property type="project" value="TreeGrafter"/>
</dbReference>
<dbReference type="PANTHER" id="PTHR42738:SF7">
    <property type="entry name" value="HYDROXYMETHYLGLUTARYL-COA LYASE"/>
    <property type="match status" value="1"/>
</dbReference>
<evidence type="ECO:0000256" key="3">
    <source>
        <dbReference type="ARBA" id="ARBA00023239"/>
    </source>
</evidence>
<comment type="similarity">
    <text evidence="1">Belongs to the HMG-CoA lyase family.</text>
</comment>
<dbReference type="InterPro" id="IPR000891">
    <property type="entry name" value="PYR_CT"/>
</dbReference>
<sequence length="301" mass="33044">MARLPNYVQIKEVAPRDGLQNEKKFISTADKVAWINMLSETGVSEIEYSSFVNPKWIPALKDARDVGKQIKRNPNVLYSALVPNMKGLEFALEAGIDSANVFMSASESHNKKNINKSIDDTYPVLDEVIQEAKQAGKRVTGYVSTVFDCPYEGKIEPEDVIRVCERLFKSGVDDISLGDTIGSAVPTQVEQLLTPLLTRYPSEKLILHFHDTRGMAIANIMTAMHYGINRFDSSVGGLGGCPYAPGAAGNVATNDVLYLLNGLGIETGINEKRIQEASLFIQKKLGKLLPSRSLAYFANAQ</sequence>
<keyword evidence="2" id="KW-0479">Metal-binding</keyword>
<dbReference type="EMBL" id="NPMS01000001">
    <property type="protein sequence ID" value="OZU90560.1"/>
    <property type="molecule type" value="Genomic_DNA"/>
</dbReference>
<reference evidence="5 6" key="1">
    <citation type="submission" date="2017-08" db="EMBL/GenBank/DDBJ databases">
        <title>Virgibacillus indicus sp. nov. and Virgibacillus profoundi sp. nov, two moderately halophilic bacteria isolated from marine sediment by using the Microfluidic Streak Plate.</title>
        <authorList>
            <person name="Xu B."/>
            <person name="Hu B."/>
            <person name="Wang J."/>
            <person name="Zhu Y."/>
            <person name="Huang L."/>
            <person name="Du W."/>
            <person name="Huang Y."/>
        </authorList>
    </citation>
    <scope>NUCLEOTIDE SEQUENCE [LARGE SCALE GENOMIC DNA]</scope>
    <source>
        <strain evidence="5 6">IO3-P2-C2</strain>
    </source>
</reference>
<protein>
    <submittedName>
        <fullName evidence="5">Hydroxymethylglutaryl-CoA lyase</fullName>
    </submittedName>
</protein>
<dbReference type="PANTHER" id="PTHR42738">
    <property type="entry name" value="HYDROXYMETHYLGLUTARYL-COA LYASE"/>
    <property type="match status" value="1"/>
</dbReference>
<evidence type="ECO:0000256" key="2">
    <source>
        <dbReference type="ARBA" id="ARBA00022723"/>
    </source>
</evidence>
<dbReference type="FunFam" id="3.20.20.70:FF:000071">
    <property type="entry name" value="Hydroxymethylglutaryl-CoA lyase"/>
    <property type="match status" value="1"/>
</dbReference>
<feature type="domain" description="Pyruvate carboxyltransferase" evidence="4">
    <location>
        <begin position="8"/>
        <end position="275"/>
    </location>
</feature>
<dbReference type="Proteomes" id="UP000216498">
    <property type="component" value="Unassembled WGS sequence"/>
</dbReference>
<gene>
    <name evidence="5" type="ORF">CIL03_05290</name>
</gene>
<name>A0A265NET1_9BACI</name>
<accession>A0A265NET1</accession>
<dbReference type="InterPro" id="IPR043594">
    <property type="entry name" value="HMGL"/>
</dbReference>
<dbReference type="NCBIfam" id="NF004283">
    <property type="entry name" value="PRK05692.1"/>
    <property type="match status" value="1"/>
</dbReference>
<dbReference type="GO" id="GO:0006552">
    <property type="term" value="P:L-leucine catabolic process"/>
    <property type="evidence" value="ECO:0007669"/>
    <property type="project" value="TreeGrafter"/>
</dbReference>
<organism evidence="5 6">
    <name type="scientific">Virgibacillus indicus</name>
    <dbReference type="NCBI Taxonomy" id="2024554"/>
    <lineage>
        <taxon>Bacteria</taxon>
        <taxon>Bacillati</taxon>
        <taxon>Bacillota</taxon>
        <taxon>Bacilli</taxon>
        <taxon>Bacillales</taxon>
        <taxon>Bacillaceae</taxon>
        <taxon>Virgibacillus</taxon>
    </lineage>
</organism>
<dbReference type="OrthoDB" id="9784013at2"/>
<evidence type="ECO:0000313" key="6">
    <source>
        <dbReference type="Proteomes" id="UP000216498"/>
    </source>
</evidence>
<keyword evidence="6" id="KW-1185">Reference proteome</keyword>
<proteinExistence type="inferred from homology"/>
<dbReference type="AlphaFoldDB" id="A0A265NET1"/>
<dbReference type="Pfam" id="PF00682">
    <property type="entry name" value="HMGL-like"/>
    <property type="match status" value="1"/>
</dbReference>
<evidence type="ECO:0000259" key="4">
    <source>
        <dbReference type="PROSITE" id="PS50991"/>
    </source>
</evidence>